<feature type="region of interest" description="Disordered" evidence="1">
    <location>
        <begin position="36"/>
        <end position="89"/>
    </location>
</feature>
<feature type="region of interest" description="Disordered" evidence="1">
    <location>
        <begin position="360"/>
        <end position="383"/>
    </location>
</feature>
<dbReference type="AlphaFoldDB" id="A0A1X6PJ40"/>
<proteinExistence type="predicted"/>
<sequence length="383" mass="41476">MCNATNSTYARLTDSQTIASIPASAAVFILFSSTRRQRQGTRGQARNRPHSSTPPAPRLFVNISRFTQSPPGEHGDNIGEGLLGASPAGRVPRQHDLHLDAEDALAEHHMTVSIVDVLLHRVPRGDHVAVHKLHRLGALRAELTRHGDLAALGARLHHKPEHAIARAADGEPTHELVAQRLGLSNGAQAAVVDLLHVQLDRALGKLEPLLHDGGQLADPAALLTQYRLRPRRADDNLGTDGGDAHLHARVALLGQLARQQLVELGVQDAIRHELALLRNSHSSRHDGHQESWWTRGGERGGREVDGTLMKSPTMVVGATTVSSAVVAGGRVGLRRDAIGNSSLPHIRTEGSDFEMKHRNVTTSRSLHYSPAVQPKRTSSKDNH</sequence>
<protein>
    <submittedName>
        <fullName evidence="2">Uncharacterized protein</fullName>
    </submittedName>
</protein>
<evidence type="ECO:0000256" key="1">
    <source>
        <dbReference type="SAM" id="MobiDB-lite"/>
    </source>
</evidence>
<evidence type="ECO:0000313" key="2">
    <source>
        <dbReference type="EMBL" id="OSX80872.1"/>
    </source>
</evidence>
<evidence type="ECO:0000313" key="3">
    <source>
        <dbReference type="Proteomes" id="UP000218209"/>
    </source>
</evidence>
<reference evidence="2 3" key="1">
    <citation type="submission" date="2017-03" db="EMBL/GenBank/DDBJ databases">
        <title>WGS assembly of Porphyra umbilicalis.</title>
        <authorList>
            <person name="Brawley S.H."/>
            <person name="Blouin N.A."/>
            <person name="Ficko-Blean E."/>
            <person name="Wheeler G.L."/>
            <person name="Lohr M."/>
            <person name="Goodson H.V."/>
            <person name="Jenkins J.W."/>
            <person name="Blaby-Haas C.E."/>
            <person name="Helliwell K.E."/>
            <person name="Chan C."/>
            <person name="Marriage T."/>
            <person name="Bhattacharya D."/>
            <person name="Klein A.S."/>
            <person name="Badis Y."/>
            <person name="Brodie J."/>
            <person name="Cao Y."/>
            <person name="Collen J."/>
            <person name="Dittami S.M."/>
            <person name="Gachon C.M."/>
            <person name="Green B.R."/>
            <person name="Karpowicz S."/>
            <person name="Kim J.W."/>
            <person name="Kudahl U."/>
            <person name="Lin S."/>
            <person name="Michel G."/>
            <person name="Mittag M."/>
            <person name="Olson B.J."/>
            <person name="Pangilinan J."/>
            <person name="Peng Y."/>
            <person name="Qiu H."/>
            <person name="Shu S."/>
            <person name="Singer J.T."/>
            <person name="Smith A.G."/>
            <person name="Sprecher B.N."/>
            <person name="Wagner V."/>
            <person name="Wang W."/>
            <person name="Wang Z.-Y."/>
            <person name="Yan J."/>
            <person name="Yarish C."/>
            <person name="Zoeuner-Riek S."/>
            <person name="Zhuang Y."/>
            <person name="Zou Y."/>
            <person name="Lindquist E.A."/>
            <person name="Grimwood J."/>
            <person name="Barry K."/>
            <person name="Rokhsar D.S."/>
            <person name="Schmutz J."/>
            <person name="Stiller J.W."/>
            <person name="Grossman A.R."/>
            <person name="Prochnik S.E."/>
        </authorList>
    </citation>
    <scope>NUCLEOTIDE SEQUENCE [LARGE SCALE GENOMIC DNA]</scope>
    <source>
        <strain evidence="2">4086291</strain>
    </source>
</reference>
<name>A0A1X6PJ40_PORUM</name>
<organism evidence="2 3">
    <name type="scientific">Porphyra umbilicalis</name>
    <name type="common">Purple laver</name>
    <name type="synonym">Red alga</name>
    <dbReference type="NCBI Taxonomy" id="2786"/>
    <lineage>
        <taxon>Eukaryota</taxon>
        <taxon>Rhodophyta</taxon>
        <taxon>Bangiophyceae</taxon>
        <taxon>Bangiales</taxon>
        <taxon>Bangiaceae</taxon>
        <taxon>Porphyra</taxon>
    </lineage>
</organism>
<keyword evidence="3" id="KW-1185">Reference proteome</keyword>
<accession>A0A1X6PJ40</accession>
<dbReference type="EMBL" id="KV918767">
    <property type="protein sequence ID" value="OSX80872.1"/>
    <property type="molecule type" value="Genomic_DNA"/>
</dbReference>
<dbReference type="Proteomes" id="UP000218209">
    <property type="component" value="Unassembled WGS sequence"/>
</dbReference>
<feature type="compositionally biased region" description="Basic residues" evidence="1">
    <location>
        <begin position="36"/>
        <end position="49"/>
    </location>
</feature>
<gene>
    <name evidence="2" type="ORF">BU14_0031s0044</name>
</gene>